<accession>A0A3E0EJH3</accession>
<organism evidence="1 2">
    <name type="scientific">Flavobacterium aquicola</name>
    <dbReference type="NCBI Taxonomy" id="1682742"/>
    <lineage>
        <taxon>Bacteria</taxon>
        <taxon>Pseudomonadati</taxon>
        <taxon>Bacteroidota</taxon>
        <taxon>Flavobacteriia</taxon>
        <taxon>Flavobacteriales</taxon>
        <taxon>Flavobacteriaceae</taxon>
        <taxon>Flavobacterium</taxon>
    </lineage>
</organism>
<gene>
    <name evidence="1" type="ORF">C8P67_107250</name>
</gene>
<dbReference type="Proteomes" id="UP000257136">
    <property type="component" value="Unassembled WGS sequence"/>
</dbReference>
<evidence type="ECO:0000313" key="2">
    <source>
        <dbReference type="Proteomes" id="UP000257136"/>
    </source>
</evidence>
<sequence>MTLKKVKQNSSIYFHNQNRLYLDGFFMSKRQLLLQFLKTYLGETALWQGAISRTVYTLLAIMRSGCPGYFGSFLPSLSRANRNQVYPITRKMNLPRNFKKQYQIEMLQ</sequence>
<evidence type="ECO:0000313" key="1">
    <source>
        <dbReference type="EMBL" id="REG98321.1"/>
    </source>
</evidence>
<reference evidence="1 2" key="1">
    <citation type="submission" date="2018-08" db="EMBL/GenBank/DDBJ databases">
        <title>Genomic Encyclopedia of Archaeal and Bacterial Type Strains, Phase II (KMG-II): from individual species to whole genera.</title>
        <authorList>
            <person name="Goeker M."/>
        </authorList>
    </citation>
    <scope>NUCLEOTIDE SEQUENCE [LARGE SCALE GENOMIC DNA]</scope>
    <source>
        <strain evidence="1 2">DSM 100880</strain>
    </source>
</reference>
<dbReference type="EMBL" id="QUNI01000007">
    <property type="protein sequence ID" value="REG98321.1"/>
    <property type="molecule type" value="Genomic_DNA"/>
</dbReference>
<proteinExistence type="predicted"/>
<comment type="caution">
    <text evidence="1">The sequence shown here is derived from an EMBL/GenBank/DDBJ whole genome shotgun (WGS) entry which is preliminary data.</text>
</comment>
<dbReference type="AlphaFoldDB" id="A0A3E0EJH3"/>
<name>A0A3E0EJH3_9FLAO</name>
<protein>
    <submittedName>
        <fullName evidence="1">Uncharacterized protein</fullName>
    </submittedName>
</protein>
<keyword evidence="2" id="KW-1185">Reference proteome</keyword>